<evidence type="ECO:0000313" key="2">
    <source>
        <dbReference type="Proteomes" id="UP000245938"/>
    </source>
</evidence>
<sequence>MDMIVMKRKAIHMLENWQPTELKGIPLKSEAVAVVEELQHIDSPTDLGKTIQGIYEQSISIWIPFEKCVEISYKLLAIKFEAKSIL</sequence>
<accession>A0A2U3AI72</accession>
<gene>
    <name evidence="1" type="ORF">DEX24_14905</name>
</gene>
<reference evidence="1 2" key="1">
    <citation type="submission" date="2018-05" db="EMBL/GenBank/DDBJ databases">
        <title>Kurthia sibirica genome sequence.</title>
        <authorList>
            <person name="Maclea K.S."/>
            <person name="Goen A.E."/>
        </authorList>
    </citation>
    <scope>NUCLEOTIDE SEQUENCE [LARGE SCALE GENOMIC DNA]</scope>
    <source>
        <strain evidence="1 2">ATCC 49154</strain>
    </source>
</reference>
<protein>
    <submittedName>
        <fullName evidence="1">DUF1871 domain-containing protein</fullName>
    </submittedName>
</protein>
<dbReference type="EMBL" id="QFVR01000027">
    <property type="protein sequence ID" value="PWI24151.1"/>
    <property type="molecule type" value="Genomic_DNA"/>
</dbReference>
<organism evidence="1 2">
    <name type="scientific">Kurthia sibirica</name>
    <dbReference type="NCBI Taxonomy" id="202750"/>
    <lineage>
        <taxon>Bacteria</taxon>
        <taxon>Bacillati</taxon>
        <taxon>Bacillota</taxon>
        <taxon>Bacilli</taxon>
        <taxon>Bacillales</taxon>
        <taxon>Caryophanaceae</taxon>
        <taxon>Kurthia</taxon>
    </lineage>
</organism>
<keyword evidence="2" id="KW-1185">Reference proteome</keyword>
<proteinExistence type="predicted"/>
<dbReference type="OrthoDB" id="2353632at2"/>
<dbReference type="SUPFAM" id="SSF116922">
    <property type="entry name" value="YugE-like"/>
    <property type="match status" value="1"/>
</dbReference>
<evidence type="ECO:0000313" key="1">
    <source>
        <dbReference type="EMBL" id="PWI24151.1"/>
    </source>
</evidence>
<dbReference type="Pfam" id="PF08958">
    <property type="entry name" value="DUF1871"/>
    <property type="match status" value="1"/>
</dbReference>
<comment type="caution">
    <text evidence="1">The sequence shown here is derived from an EMBL/GenBank/DDBJ whole genome shotgun (WGS) entry which is preliminary data.</text>
</comment>
<dbReference type="Gene3D" id="1.10.340.20">
    <property type="entry name" value="Apc36109-like domain"/>
    <property type="match status" value="1"/>
</dbReference>
<dbReference type="InterPro" id="IPR023162">
    <property type="entry name" value="Apc36109-like_dom_sf"/>
</dbReference>
<name>A0A2U3AI72_9BACL</name>
<dbReference type="Proteomes" id="UP000245938">
    <property type="component" value="Unassembled WGS sequence"/>
</dbReference>
<dbReference type="InterPro" id="IPR015053">
    <property type="entry name" value="DUF1871"/>
</dbReference>
<dbReference type="AlphaFoldDB" id="A0A2U3AI72"/>